<dbReference type="AlphaFoldDB" id="A0A552U8I4"/>
<organism evidence="2 3">
    <name type="scientific">Glacieibacterium frigidum</name>
    <dbReference type="NCBI Taxonomy" id="2593303"/>
    <lineage>
        <taxon>Bacteria</taxon>
        <taxon>Pseudomonadati</taxon>
        <taxon>Pseudomonadota</taxon>
        <taxon>Alphaproteobacteria</taxon>
        <taxon>Sphingomonadales</taxon>
        <taxon>Sphingosinicellaceae</taxon>
        <taxon>Glacieibacterium</taxon>
    </lineage>
</organism>
<protein>
    <submittedName>
        <fullName evidence="2">DUF4007 family protein</fullName>
    </submittedName>
</protein>
<proteinExistence type="predicted"/>
<dbReference type="InterPro" id="IPR025248">
    <property type="entry name" value="DUF4007"/>
</dbReference>
<evidence type="ECO:0000313" key="2">
    <source>
        <dbReference type="EMBL" id="TRW14499.1"/>
    </source>
</evidence>
<dbReference type="EMBL" id="VJWA01000002">
    <property type="protein sequence ID" value="TRW14499.1"/>
    <property type="molecule type" value="Genomic_DNA"/>
</dbReference>
<evidence type="ECO:0000259" key="1">
    <source>
        <dbReference type="Pfam" id="PF13182"/>
    </source>
</evidence>
<dbReference type="OrthoDB" id="747541at2"/>
<evidence type="ECO:0000313" key="3">
    <source>
        <dbReference type="Proteomes" id="UP000317894"/>
    </source>
</evidence>
<dbReference type="Proteomes" id="UP000317894">
    <property type="component" value="Unassembled WGS sequence"/>
</dbReference>
<feature type="domain" description="DUF4007" evidence="1">
    <location>
        <begin position="21"/>
        <end position="285"/>
    </location>
</feature>
<gene>
    <name evidence="2" type="ORF">FMM06_12395</name>
</gene>
<accession>A0A552U8I4</accession>
<reference evidence="2 3" key="1">
    <citation type="submission" date="2019-07" db="EMBL/GenBank/DDBJ databases">
        <title>Novel species isolated from glacier.</title>
        <authorList>
            <person name="Liu Q."/>
            <person name="Xin Y.-H."/>
        </authorList>
    </citation>
    <scope>NUCLEOTIDE SEQUENCE [LARGE SCALE GENOMIC DNA]</scope>
    <source>
        <strain evidence="2 3">LB1R16</strain>
    </source>
</reference>
<keyword evidence="3" id="KW-1185">Reference proteome</keyword>
<sequence length="309" mass="33900">MTDVMERPGTSARDRGRARVFSGHESFAVRYGWLPKVYEAVMHDPEIFVDDERAILMLGLGKNMVRSIRFWGDAFGVTRTEGRVVRPTGFGRRLLDPDLGADPFLEDIGSLWRLHWQITVHGGLGAWTAAFLSVTDAEVARRRLLELITASSMETRGGVNAGTAAAHLDMLIKTYDASADRSAAVLEDTLGSPFQELDLLRTATPGGVPTIRLNRGCKGGLDWRTLAFALADHWRGTAPGSSALTMRSIMLDRVSPGSVYRLDEATMHGLLERICDHSDRLALRGDGIGGLELVSTKAEGPEELERLAW</sequence>
<dbReference type="Pfam" id="PF13182">
    <property type="entry name" value="DUF4007"/>
    <property type="match status" value="1"/>
</dbReference>
<comment type="caution">
    <text evidence="2">The sequence shown here is derived from an EMBL/GenBank/DDBJ whole genome shotgun (WGS) entry which is preliminary data.</text>
</comment>
<name>A0A552U8I4_9SPHN</name>
<dbReference type="RefSeq" id="WP_144237704.1">
    <property type="nucleotide sequence ID" value="NZ_VJWA01000002.1"/>
</dbReference>